<reference evidence="3 4" key="1">
    <citation type="submission" date="2020-09" db="EMBL/GenBank/DDBJ databases">
        <title>Sphingomonas sp., a new species isolated from pork steak.</title>
        <authorList>
            <person name="Heidler von Heilborn D."/>
        </authorList>
    </citation>
    <scope>NUCLEOTIDE SEQUENCE [LARGE SCALE GENOMIC DNA]</scope>
    <source>
        <strain evidence="4">S8-3T</strain>
    </source>
</reference>
<evidence type="ECO:0000313" key="3">
    <source>
        <dbReference type="EMBL" id="QNQ09444.1"/>
    </source>
</evidence>
<feature type="signal peptide" evidence="2">
    <location>
        <begin position="1"/>
        <end position="20"/>
    </location>
</feature>
<dbReference type="EMBL" id="CP061038">
    <property type="protein sequence ID" value="QNQ09444.1"/>
    <property type="molecule type" value="Genomic_DNA"/>
</dbReference>
<dbReference type="PROSITE" id="PS51257">
    <property type="entry name" value="PROKAR_LIPOPROTEIN"/>
    <property type="match status" value="1"/>
</dbReference>
<feature type="chain" id="PRO_5029018971" description="DUF3558 domain-containing protein" evidence="2">
    <location>
        <begin position="21"/>
        <end position="198"/>
    </location>
</feature>
<organism evidence="3 4">
    <name type="scientific">Sphingomonas alpina</name>
    <dbReference type="NCBI Taxonomy" id="653931"/>
    <lineage>
        <taxon>Bacteria</taxon>
        <taxon>Pseudomonadati</taxon>
        <taxon>Pseudomonadota</taxon>
        <taxon>Alphaproteobacteria</taxon>
        <taxon>Sphingomonadales</taxon>
        <taxon>Sphingomonadaceae</taxon>
        <taxon>Sphingomonas</taxon>
    </lineage>
</organism>
<accession>A0A7H0LIE1</accession>
<evidence type="ECO:0000256" key="1">
    <source>
        <dbReference type="SAM" id="MobiDB-lite"/>
    </source>
</evidence>
<dbReference type="RefSeq" id="WP_187761756.1">
    <property type="nucleotide sequence ID" value="NZ_CP061038.1"/>
</dbReference>
<protein>
    <recommendedName>
        <fullName evidence="5">DUF3558 domain-containing protein</fullName>
    </recommendedName>
</protein>
<dbReference type="KEGG" id="spap:H3Z74_22820"/>
<proteinExistence type="predicted"/>
<dbReference type="Proteomes" id="UP000516148">
    <property type="component" value="Chromosome"/>
</dbReference>
<name>A0A7H0LIE1_9SPHN</name>
<feature type="region of interest" description="Disordered" evidence="1">
    <location>
        <begin position="29"/>
        <end position="54"/>
    </location>
</feature>
<sequence>MKPINKTMMVAGLGGTLLLAACNAPTGGGTANGTATAETSASGSTGGGTKPPGNWNATDACTLLDKATVGAALGTQVTEAQLGLVHAADGSSAATSECTYVLAGGGRASFMARWSPIADNSDGAMNAAKNATAASIKAFSDKPVEDIAGLGKKAFFVPGINQLNVFIGEDRFVIITLASADNAHAKDIAVALAKKVGA</sequence>
<evidence type="ECO:0008006" key="5">
    <source>
        <dbReference type="Google" id="ProtNLM"/>
    </source>
</evidence>
<dbReference type="AlphaFoldDB" id="A0A7H0LIE1"/>
<gene>
    <name evidence="3" type="ORF">H3Z74_22820</name>
</gene>
<keyword evidence="2" id="KW-0732">Signal</keyword>
<feature type="compositionally biased region" description="Low complexity" evidence="1">
    <location>
        <begin position="32"/>
        <end position="43"/>
    </location>
</feature>
<keyword evidence="4" id="KW-1185">Reference proteome</keyword>
<evidence type="ECO:0000313" key="4">
    <source>
        <dbReference type="Proteomes" id="UP000516148"/>
    </source>
</evidence>
<evidence type="ECO:0000256" key="2">
    <source>
        <dbReference type="SAM" id="SignalP"/>
    </source>
</evidence>